<organism evidence="2">
    <name type="scientific">uncultured Gemmatimonadota bacterium</name>
    <dbReference type="NCBI Taxonomy" id="203437"/>
    <lineage>
        <taxon>Bacteria</taxon>
        <taxon>Pseudomonadati</taxon>
        <taxon>Gemmatimonadota</taxon>
        <taxon>environmental samples</taxon>
    </lineage>
</organism>
<accession>A0A6J4KFW1</accession>
<keyword evidence="2" id="KW-0378">Hydrolase</keyword>
<feature type="compositionally biased region" description="Pro residues" evidence="1">
    <location>
        <begin position="365"/>
        <end position="376"/>
    </location>
</feature>
<feature type="region of interest" description="Disordered" evidence="1">
    <location>
        <begin position="117"/>
        <end position="251"/>
    </location>
</feature>
<feature type="compositionally biased region" description="Basic residues" evidence="1">
    <location>
        <begin position="10"/>
        <end position="34"/>
    </location>
</feature>
<evidence type="ECO:0000256" key="1">
    <source>
        <dbReference type="SAM" id="MobiDB-lite"/>
    </source>
</evidence>
<keyword evidence="2" id="KW-0645">Protease</keyword>
<feature type="compositionally biased region" description="Basic and acidic residues" evidence="1">
    <location>
        <begin position="171"/>
        <end position="183"/>
    </location>
</feature>
<feature type="compositionally biased region" description="Basic and acidic residues" evidence="1">
    <location>
        <begin position="284"/>
        <end position="293"/>
    </location>
</feature>
<feature type="compositionally biased region" description="Low complexity" evidence="1">
    <location>
        <begin position="355"/>
        <end position="364"/>
    </location>
</feature>
<feature type="region of interest" description="Disordered" evidence="1">
    <location>
        <begin position="265"/>
        <end position="377"/>
    </location>
</feature>
<protein>
    <submittedName>
        <fullName evidence="2">FIG001454: Transglutaminase-like enzymes, putative cysteine proteases</fullName>
    </submittedName>
</protein>
<proteinExistence type="predicted"/>
<feature type="non-terminal residue" evidence="2">
    <location>
        <position position="583"/>
    </location>
</feature>
<gene>
    <name evidence="2" type="ORF">AVDCRST_MAG68-655</name>
</gene>
<feature type="compositionally biased region" description="Gly residues" evidence="1">
    <location>
        <begin position="131"/>
        <end position="145"/>
    </location>
</feature>
<feature type="compositionally biased region" description="Low complexity" evidence="1">
    <location>
        <begin position="294"/>
        <end position="307"/>
    </location>
</feature>
<feature type="compositionally biased region" description="Basic residues" evidence="1">
    <location>
        <begin position="265"/>
        <end position="274"/>
    </location>
</feature>
<feature type="compositionally biased region" description="Basic residues" evidence="1">
    <location>
        <begin position="319"/>
        <end position="350"/>
    </location>
</feature>
<feature type="compositionally biased region" description="Basic residues" evidence="1">
    <location>
        <begin position="551"/>
        <end position="583"/>
    </location>
</feature>
<evidence type="ECO:0000313" key="2">
    <source>
        <dbReference type="EMBL" id="CAA9303547.1"/>
    </source>
</evidence>
<dbReference type="GO" id="GO:0006508">
    <property type="term" value="P:proteolysis"/>
    <property type="evidence" value="ECO:0007669"/>
    <property type="project" value="UniProtKB-KW"/>
</dbReference>
<name>A0A6J4KFW1_9BACT</name>
<sequence>DGRSPAPPSHGRHGAGRARRLRGGRGVRGAHRAGRGGASPRHPLAAAGGVEPLGGARVAGGDPGAVRVDAARGLHPRRRLHAAGAGDAALPAGGRVAPLAGREERHAAVLAELRPDDRGHGVLSRDRLRGGVRGVRGAGGAGDDGGLPPPPGRGVPRARHPHRPPLPVDHGGAERGDAADERRPFRRLPPPPAAVERARPLARRRGDGGLRGRGVAGGARLAAAAQRRPACGLSRRVPGRRAPPGAGPPLARPLVRLVRRRALAAHRRARRRPAAGRVPPALGRRGDAGEDLWRAAGGAAPLRPAPGAAGGGALGHPPLARRHRRHPLRRRRDARVHRRLRPGHAARRGAGRPPGGRSAAARALPGPPRRLAPAAPPGGLAALGHGLAAGAGAGGGAPPAHLHLHAGASPLPRADLAGVLPVPPPRGALRVLLHRHGRAAARAGHPRAQRDGLPGRGLERARRLPARHRERRALVGGGVVPRRGVGALRPHAPLALRGGAARHGGGVGQPPAHLVRRRGVPLVPLGDRLQPGPPARRLPRRGRSLLPRPRLVARAHARRHPRLPRRRRSRRGAVGRARRRAGR</sequence>
<dbReference type="EMBL" id="CADCTW010000038">
    <property type="protein sequence ID" value="CAA9303547.1"/>
    <property type="molecule type" value="Genomic_DNA"/>
</dbReference>
<feature type="non-terminal residue" evidence="2">
    <location>
        <position position="1"/>
    </location>
</feature>
<feature type="compositionally biased region" description="Low complexity" evidence="1">
    <location>
        <begin position="218"/>
        <end position="244"/>
    </location>
</feature>
<feature type="region of interest" description="Disordered" evidence="1">
    <location>
        <begin position="1"/>
        <end position="63"/>
    </location>
</feature>
<dbReference type="GO" id="GO:0008233">
    <property type="term" value="F:peptidase activity"/>
    <property type="evidence" value="ECO:0007669"/>
    <property type="project" value="UniProtKB-KW"/>
</dbReference>
<feature type="compositionally biased region" description="Basic and acidic residues" evidence="1">
    <location>
        <begin position="117"/>
        <end position="129"/>
    </location>
</feature>
<reference evidence="2" key="1">
    <citation type="submission" date="2020-02" db="EMBL/GenBank/DDBJ databases">
        <authorList>
            <person name="Meier V. D."/>
        </authorList>
    </citation>
    <scope>NUCLEOTIDE SEQUENCE</scope>
    <source>
        <strain evidence="2">AVDCRST_MAG68</strain>
    </source>
</reference>
<feature type="compositionally biased region" description="Basic and acidic residues" evidence="1">
    <location>
        <begin position="196"/>
        <end position="210"/>
    </location>
</feature>
<feature type="region of interest" description="Disordered" evidence="1">
    <location>
        <begin position="523"/>
        <end position="583"/>
    </location>
</feature>
<dbReference type="AlphaFoldDB" id="A0A6J4KFW1"/>